<dbReference type="GO" id="GO:0071973">
    <property type="term" value="P:bacterial-type flagellum-dependent cell motility"/>
    <property type="evidence" value="ECO:0007669"/>
    <property type="project" value="InterPro"/>
</dbReference>
<dbReference type="Proteomes" id="UP000054725">
    <property type="component" value="Unassembled WGS sequence"/>
</dbReference>
<evidence type="ECO:0000313" key="6">
    <source>
        <dbReference type="EMBL" id="KTD35765.1"/>
    </source>
</evidence>
<dbReference type="AlphaFoldDB" id="A0A0W0WTY8"/>
<dbReference type="GO" id="GO:0005198">
    <property type="term" value="F:structural molecule activity"/>
    <property type="evidence" value="ECO:0007669"/>
    <property type="project" value="UniProtKB-UniRule"/>
</dbReference>
<accession>A0A0W0WTY8</accession>
<evidence type="ECO:0000256" key="5">
    <source>
        <dbReference type="HAMAP-Rule" id="MF_00724"/>
    </source>
</evidence>
<evidence type="ECO:0000256" key="3">
    <source>
        <dbReference type="ARBA" id="ARBA00018024"/>
    </source>
</evidence>
<dbReference type="STRING" id="45070.Lnau_0749"/>
<gene>
    <name evidence="5" type="primary">fliE</name>
    <name evidence="6" type="ORF">Lnau_0749</name>
</gene>
<dbReference type="Pfam" id="PF02049">
    <property type="entry name" value="FliE"/>
    <property type="match status" value="1"/>
</dbReference>
<keyword evidence="6" id="KW-0282">Flagellum</keyword>
<dbReference type="EMBL" id="LNYO01000013">
    <property type="protein sequence ID" value="KTD35765.1"/>
    <property type="molecule type" value="Genomic_DNA"/>
</dbReference>
<dbReference type="PANTHER" id="PTHR34653">
    <property type="match status" value="1"/>
</dbReference>
<comment type="similarity">
    <text evidence="2 5">Belongs to the FliE family.</text>
</comment>
<dbReference type="PANTHER" id="PTHR34653:SF1">
    <property type="entry name" value="FLAGELLAR HOOK-BASAL BODY COMPLEX PROTEIN FLIE"/>
    <property type="match status" value="1"/>
</dbReference>
<dbReference type="HAMAP" id="MF_00724">
    <property type="entry name" value="FliE"/>
    <property type="match status" value="1"/>
</dbReference>
<proteinExistence type="inferred from homology"/>
<keyword evidence="6" id="KW-0969">Cilium</keyword>
<sequence length="101" mass="11486">MIDQINTLYLAPEMQSAEIRSIELSNQSTPSFANWLTDKLGETNGQLLDADKALQQLASGQAPSLHQTMLTLEQAKLSFQFLEQIRNRLMSAYQEIMREQI</sequence>
<dbReference type="InterPro" id="IPR001624">
    <property type="entry name" value="FliE"/>
</dbReference>
<organism evidence="6 7">
    <name type="scientific">Legionella nautarum</name>
    <dbReference type="NCBI Taxonomy" id="45070"/>
    <lineage>
        <taxon>Bacteria</taxon>
        <taxon>Pseudomonadati</taxon>
        <taxon>Pseudomonadota</taxon>
        <taxon>Gammaproteobacteria</taxon>
        <taxon>Legionellales</taxon>
        <taxon>Legionellaceae</taxon>
        <taxon>Legionella</taxon>
    </lineage>
</organism>
<evidence type="ECO:0000313" key="7">
    <source>
        <dbReference type="Proteomes" id="UP000054725"/>
    </source>
</evidence>
<evidence type="ECO:0000256" key="2">
    <source>
        <dbReference type="ARBA" id="ARBA00009272"/>
    </source>
</evidence>
<name>A0A0W0WTY8_9GAMM</name>
<dbReference type="NCBIfam" id="TIGR00205">
    <property type="entry name" value="fliE"/>
    <property type="match status" value="1"/>
</dbReference>
<evidence type="ECO:0000256" key="4">
    <source>
        <dbReference type="ARBA" id="ARBA00023143"/>
    </source>
</evidence>
<evidence type="ECO:0000256" key="1">
    <source>
        <dbReference type="ARBA" id="ARBA00004117"/>
    </source>
</evidence>
<dbReference type="GO" id="GO:0003774">
    <property type="term" value="F:cytoskeletal motor activity"/>
    <property type="evidence" value="ECO:0007669"/>
    <property type="project" value="InterPro"/>
</dbReference>
<dbReference type="PATRIC" id="fig|45070.6.peg.796"/>
<keyword evidence="6" id="KW-0966">Cell projection</keyword>
<comment type="caution">
    <text evidence="6">The sequence shown here is derived from an EMBL/GenBank/DDBJ whole genome shotgun (WGS) entry which is preliminary data.</text>
</comment>
<comment type="subcellular location">
    <subcellularLocation>
        <location evidence="1 5">Bacterial flagellum basal body</location>
    </subcellularLocation>
</comment>
<protein>
    <recommendedName>
        <fullName evidence="3 5">Flagellar hook-basal body complex protein FliE</fullName>
    </recommendedName>
</protein>
<reference evidence="6 7" key="1">
    <citation type="submission" date="2015-11" db="EMBL/GenBank/DDBJ databases">
        <title>Genomic analysis of 38 Legionella species identifies large and diverse effector repertoires.</title>
        <authorList>
            <person name="Burstein D."/>
            <person name="Amaro F."/>
            <person name="Zusman T."/>
            <person name="Lifshitz Z."/>
            <person name="Cohen O."/>
            <person name="Gilbert J.A."/>
            <person name="Pupko T."/>
            <person name="Shuman H.A."/>
            <person name="Segal G."/>
        </authorList>
    </citation>
    <scope>NUCLEOTIDE SEQUENCE [LARGE SCALE GENOMIC DNA]</scope>
    <source>
        <strain evidence="6 7">ATCC 49506</strain>
    </source>
</reference>
<dbReference type="PRINTS" id="PR01006">
    <property type="entry name" value="FLGHOOKFLIE"/>
</dbReference>
<keyword evidence="4 5" id="KW-0975">Bacterial flagellum</keyword>
<keyword evidence="7" id="KW-1185">Reference proteome</keyword>
<dbReference type="GO" id="GO:0009425">
    <property type="term" value="C:bacterial-type flagellum basal body"/>
    <property type="evidence" value="ECO:0007669"/>
    <property type="project" value="UniProtKB-SubCell"/>
</dbReference>